<dbReference type="InterPro" id="IPR049777">
    <property type="entry name" value="SCO2524-like"/>
</dbReference>
<gene>
    <name evidence="1" type="ORF">ETD83_05750</name>
</gene>
<evidence type="ECO:0000313" key="2">
    <source>
        <dbReference type="Proteomes" id="UP000309174"/>
    </source>
</evidence>
<dbReference type="EMBL" id="VCKW01000019">
    <property type="protein sequence ID" value="TMR05636.1"/>
    <property type="molecule type" value="Genomic_DNA"/>
</dbReference>
<dbReference type="RefSeq" id="WP_138643996.1">
    <property type="nucleotide sequence ID" value="NZ_VCKW01000019.1"/>
</dbReference>
<reference evidence="1 2" key="1">
    <citation type="submission" date="2019-05" db="EMBL/GenBank/DDBJ databases">
        <title>Draft genome sequence of Actinomadura sp. 14C53.</title>
        <authorList>
            <person name="Saricaoglu S."/>
            <person name="Isik K."/>
        </authorList>
    </citation>
    <scope>NUCLEOTIDE SEQUENCE [LARGE SCALE GENOMIC DNA]</scope>
    <source>
        <strain evidence="1 2">14C53</strain>
    </source>
</reference>
<organism evidence="1 2">
    <name type="scientific">Actinomadura soli</name>
    <dbReference type="NCBI Taxonomy" id="2508997"/>
    <lineage>
        <taxon>Bacteria</taxon>
        <taxon>Bacillati</taxon>
        <taxon>Actinomycetota</taxon>
        <taxon>Actinomycetes</taxon>
        <taxon>Streptosporangiales</taxon>
        <taxon>Thermomonosporaceae</taxon>
        <taxon>Actinomadura</taxon>
    </lineage>
</organism>
<protein>
    <submittedName>
        <fullName evidence="1">Uncharacterized protein</fullName>
    </submittedName>
</protein>
<accession>A0A5C4JHK8</accession>
<proteinExistence type="predicted"/>
<evidence type="ECO:0000313" key="1">
    <source>
        <dbReference type="EMBL" id="TMR05636.1"/>
    </source>
</evidence>
<dbReference type="AlphaFoldDB" id="A0A5C4JHK8"/>
<comment type="caution">
    <text evidence="1">The sequence shown here is derived from an EMBL/GenBank/DDBJ whole genome shotgun (WGS) entry which is preliminary data.</text>
</comment>
<dbReference type="NCBIfam" id="NF040567">
    <property type="entry name" value="SCO2524_fam"/>
    <property type="match status" value="1"/>
</dbReference>
<sequence length="616" mass="69678">MRIQPREELLNLWRSIMKVSLDGDKWQWGGRYERNSISDAEQLLCIIYPATVLPYFRIDQPDDTADDILEVLRPLGDELDIPQRLVELLIEHIEYYTEDDGPSFTGGSYFKSAKDGTEPTPQQMQVDVVDSFSMAVSLMLSTLSLVRGFSSTVMSPEAEARVRHLERIANVRLTAAMVGLLRSFVINVFTPDSREGLALLGTVNRSNRSTRQVAEELRSSLQEIRASLGEVTFGFRQQRAAELIENRNRLFEIGWTWGIAQDAPDVEGVPSVTNQRRGIAESAPFLYFTVNALDGITDLFSGRTTVLGLLNDEQQRLAGALKLRWELTQRYWGTIATFGDARRRPLEDLPWRTTDDRESDHFSLLIISLVLQDQEVRGTTSTMERPRLADILMKLGERGRVTSRATRDDAAVRYHTPGTEIQLVGSGRDGPDLFWRLNDFSPLLLKNVLRLARLTRDADLREDLIQTADEIWVHIFQRRIEHSVNAGLWDDAANVFEGLKKHNDRPSWYYTERIVECIVMAIGLIQDPLPRSANIHAVARAILSETDNLFDLELLEANVVDRGALRVQLEEARLNLNHAHEIASLRPATAIATVMDILRTLEKVRVARQNAAEGAG</sequence>
<keyword evidence="2" id="KW-1185">Reference proteome</keyword>
<dbReference type="OrthoDB" id="3311648at2"/>
<dbReference type="Proteomes" id="UP000309174">
    <property type="component" value="Unassembled WGS sequence"/>
</dbReference>
<name>A0A5C4JHK8_9ACTN</name>